<dbReference type="PANTHER" id="PTHR46401:SF2">
    <property type="entry name" value="GLYCOSYLTRANSFERASE WBBK-RELATED"/>
    <property type="match status" value="1"/>
</dbReference>
<dbReference type="AlphaFoldDB" id="A0A9D9HF79"/>
<dbReference type="InterPro" id="IPR028098">
    <property type="entry name" value="Glyco_trans_4-like_N"/>
</dbReference>
<gene>
    <name evidence="4" type="ORF">IAC29_05190</name>
</gene>
<feature type="domain" description="Glycosyl transferase family 1" evidence="2">
    <location>
        <begin position="138"/>
        <end position="291"/>
    </location>
</feature>
<organism evidence="4 5">
    <name type="scientific">Candidatus Cryptobacteroides merdigallinarum</name>
    <dbReference type="NCBI Taxonomy" id="2840770"/>
    <lineage>
        <taxon>Bacteria</taxon>
        <taxon>Pseudomonadati</taxon>
        <taxon>Bacteroidota</taxon>
        <taxon>Bacteroidia</taxon>
        <taxon>Bacteroidales</taxon>
        <taxon>Candidatus Cryptobacteroides</taxon>
    </lineage>
</organism>
<feature type="domain" description="Glycosyltransferase subfamily 4-like N-terminal" evidence="3">
    <location>
        <begin position="17"/>
        <end position="119"/>
    </location>
</feature>
<feature type="non-terminal residue" evidence="4">
    <location>
        <position position="1"/>
    </location>
</feature>
<comment type="caution">
    <text evidence="4">The sequence shown here is derived from an EMBL/GenBank/DDBJ whole genome shotgun (WGS) entry which is preliminary data.</text>
</comment>
<dbReference type="Pfam" id="PF00534">
    <property type="entry name" value="Glycos_transf_1"/>
    <property type="match status" value="1"/>
</dbReference>
<dbReference type="CDD" id="cd03809">
    <property type="entry name" value="GT4_MtfB-like"/>
    <property type="match status" value="1"/>
</dbReference>
<evidence type="ECO:0000256" key="1">
    <source>
        <dbReference type="ARBA" id="ARBA00022679"/>
    </source>
</evidence>
<sequence>CYPTHPVLRYFPWLWEKYGITYEVRRRGADVYHGLGNELPANIGRASRTRTVVTIHDLIFLFFPHTYSWIDRHLLNLKFRSACRRADRIIAVSRCTARDIVKYYFTPKSKISVAYQGCDQRFREECPESLKEDVRKRHSLPDRFILSVGTVEERKNTALIVKALPSIPEVSLVIVGKRTAYAAYVEETARECKVSGRVRILTGVSTSDLAAMYRLAEVFVYPSRYEGFGIPMLEALCSGVPAIGATGSCLEEAGGDASLYTDPDSAEDLAQKIVRVLTDRSLRKEMIERGHQYASGFTGEVLADRLMEIYRECLESR</sequence>
<dbReference type="Gene3D" id="3.40.50.2000">
    <property type="entry name" value="Glycogen Phosphorylase B"/>
    <property type="match status" value="2"/>
</dbReference>
<proteinExistence type="predicted"/>
<name>A0A9D9HF79_9BACT</name>
<reference evidence="4" key="2">
    <citation type="journal article" date="2021" name="PeerJ">
        <title>Extensive microbial diversity within the chicken gut microbiome revealed by metagenomics and culture.</title>
        <authorList>
            <person name="Gilroy R."/>
            <person name="Ravi A."/>
            <person name="Getino M."/>
            <person name="Pursley I."/>
            <person name="Horton D.L."/>
            <person name="Alikhan N.F."/>
            <person name="Baker D."/>
            <person name="Gharbi K."/>
            <person name="Hall N."/>
            <person name="Watson M."/>
            <person name="Adriaenssens E.M."/>
            <person name="Foster-Nyarko E."/>
            <person name="Jarju S."/>
            <person name="Secka A."/>
            <person name="Antonio M."/>
            <person name="Oren A."/>
            <person name="Chaudhuri R.R."/>
            <person name="La Ragione R."/>
            <person name="Hildebrand F."/>
            <person name="Pallen M.J."/>
        </authorList>
    </citation>
    <scope>NUCLEOTIDE SEQUENCE</scope>
    <source>
        <strain evidence="4">20514</strain>
    </source>
</reference>
<keyword evidence="1" id="KW-0808">Transferase</keyword>
<dbReference type="PANTHER" id="PTHR46401">
    <property type="entry name" value="GLYCOSYLTRANSFERASE WBBK-RELATED"/>
    <property type="match status" value="1"/>
</dbReference>
<evidence type="ECO:0000313" key="4">
    <source>
        <dbReference type="EMBL" id="MBO8448649.1"/>
    </source>
</evidence>
<dbReference type="GO" id="GO:0009103">
    <property type="term" value="P:lipopolysaccharide biosynthetic process"/>
    <property type="evidence" value="ECO:0007669"/>
    <property type="project" value="TreeGrafter"/>
</dbReference>
<protein>
    <submittedName>
        <fullName evidence="4">Glycosyltransferase family 4 protein</fullName>
    </submittedName>
</protein>
<evidence type="ECO:0000313" key="5">
    <source>
        <dbReference type="Proteomes" id="UP000810252"/>
    </source>
</evidence>
<accession>A0A9D9HF79</accession>
<reference evidence="4" key="1">
    <citation type="submission" date="2020-10" db="EMBL/GenBank/DDBJ databases">
        <authorList>
            <person name="Gilroy R."/>
        </authorList>
    </citation>
    <scope>NUCLEOTIDE SEQUENCE</scope>
    <source>
        <strain evidence="4">20514</strain>
    </source>
</reference>
<dbReference type="Pfam" id="PF13439">
    <property type="entry name" value="Glyco_transf_4"/>
    <property type="match status" value="1"/>
</dbReference>
<dbReference type="Proteomes" id="UP000810252">
    <property type="component" value="Unassembled WGS sequence"/>
</dbReference>
<dbReference type="InterPro" id="IPR001296">
    <property type="entry name" value="Glyco_trans_1"/>
</dbReference>
<evidence type="ECO:0000259" key="2">
    <source>
        <dbReference type="Pfam" id="PF00534"/>
    </source>
</evidence>
<dbReference type="EMBL" id="JADIMQ010000076">
    <property type="protein sequence ID" value="MBO8448649.1"/>
    <property type="molecule type" value="Genomic_DNA"/>
</dbReference>
<dbReference type="SUPFAM" id="SSF53756">
    <property type="entry name" value="UDP-Glycosyltransferase/glycogen phosphorylase"/>
    <property type="match status" value="1"/>
</dbReference>
<evidence type="ECO:0000259" key="3">
    <source>
        <dbReference type="Pfam" id="PF13439"/>
    </source>
</evidence>
<dbReference type="GO" id="GO:0016757">
    <property type="term" value="F:glycosyltransferase activity"/>
    <property type="evidence" value="ECO:0007669"/>
    <property type="project" value="InterPro"/>
</dbReference>